<evidence type="ECO:0000256" key="7">
    <source>
        <dbReference type="SAM" id="Phobius"/>
    </source>
</evidence>
<keyword evidence="2" id="KW-0813">Transport</keyword>
<keyword evidence="10" id="KW-1185">Reference proteome</keyword>
<dbReference type="InterPro" id="IPR050171">
    <property type="entry name" value="MFS_Transporters"/>
</dbReference>
<feature type="transmembrane region" description="Helical" evidence="7">
    <location>
        <begin position="292"/>
        <end position="312"/>
    </location>
</feature>
<evidence type="ECO:0000313" key="10">
    <source>
        <dbReference type="Proteomes" id="UP000270219"/>
    </source>
</evidence>
<feature type="transmembrane region" description="Helical" evidence="7">
    <location>
        <begin position="352"/>
        <end position="372"/>
    </location>
</feature>
<dbReference type="PROSITE" id="PS50850">
    <property type="entry name" value="MFS"/>
    <property type="match status" value="1"/>
</dbReference>
<dbReference type="GO" id="GO:0005886">
    <property type="term" value="C:plasma membrane"/>
    <property type="evidence" value="ECO:0007669"/>
    <property type="project" value="UniProtKB-SubCell"/>
</dbReference>
<keyword evidence="4 7" id="KW-0812">Transmembrane</keyword>
<feature type="transmembrane region" description="Helical" evidence="7">
    <location>
        <begin position="92"/>
        <end position="116"/>
    </location>
</feature>
<evidence type="ECO:0000313" key="9">
    <source>
        <dbReference type="EMBL" id="RLL48509.1"/>
    </source>
</evidence>
<proteinExistence type="predicted"/>
<dbReference type="EMBL" id="RCHR01000001">
    <property type="protein sequence ID" value="RLL48509.1"/>
    <property type="molecule type" value="Genomic_DNA"/>
</dbReference>
<dbReference type="Gene3D" id="1.20.1250.20">
    <property type="entry name" value="MFS general substrate transporter like domains"/>
    <property type="match status" value="2"/>
</dbReference>
<feature type="transmembrane region" description="Helical" evidence="7">
    <location>
        <begin position="67"/>
        <end position="86"/>
    </location>
</feature>
<gene>
    <name evidence="9" type="ORF">D8M04_00310</name>
</gene>
<feature type="domain" description="Major facilitator superfamily (MFS) profile" evidence="8">
    <location>
        <begin position="1"/>
        <end position="376"/>
    </location>
</feature>
<feature type="transmembrane region" description="Helical" evidence="7">
    <location>
        <begin position="199"/>
        <end position="223"/>
    </location>
</feature>
<evidence type="ECO:0000256" key="1">
    <source>
        <dbReference type="ARBA" id="ARBA00004651"/>
    </source>
</evidence>
<dbReference type="SUPFAM" id="SSF103473">
    <property type="entry name" value="MFS general substrate transporter"/>
    <property type="match status" value="1"/>
</dbReference>
<keyword evidence="3" id="KW-1003">Cell membrane</keyword>
<feature type="transmembrane region" description="Helical" evidence="7">
    <location>
        <begin position="128"/>
        <end position="146"/>
    </location>
</feature>
<feature type="transmembrane region" description="Helical" evidence="7">
    <location>
        <begin position="269"/>
        <end position="286"/>
    </location>
</feature>
<dbReference type="InterPro" id="IPR011701">
    <property type="entry name" value="MFS"/>
</dbReference>
<feature type="transmembrane region" description="Helical" evidence="7">
    <location>
        <begin position="324"/>
        <end position="346"/>
    </location>
</feature>
<comment type="subcellular location">
    <subcellularLocation>
        <location evidence="1">Cell membrane</location>
        <topology evidence="1">Multi-pass membrane protein</topology>
    </subcellularLocation>
</comment>
<keyword evidence="5 7" id="KW-1133">Transmembrane helix</keyword>
<name>A0A498DIV5_9BACI</name>
<sequence length="385" mass="42078">MEKMYILIFLFIISFIMRIGTPIFTPYAAAFGATSVLIGLILGFTSFSDLTGNLIAGPLVDRFGKKIFITIPLFTSGALFIAHGLASNSKQLFILHGLNGFALAFLIPAAIAMLSGYARNSREQGKNIAINGILTTIAGMVAPFLGGKMADVIGYSNTYFIIGAAILATALFATFLITERQFIITHKKKIMPTITKSNTFFSAPLLTSYLIGFAVMYIHGVVIFEVPYLTVEEGLSPSVTGKLFSFLSLGAFITLFMFFINRYDPLKRLLVGLLGMCLSLYGIFSLSLSLPLMLFLTGIFFGLVMPAMATVVTENVPRENYGKAFGIMSAVYSLGMILSSILTGIIREYISPYFIAFLIGMLVVAIVGYTRLRLNQIMKPKGDFY</sequence>
<evidence type="ECO:0000256" key="6">
    <source>
        <dbReference type="ARBA" id="ARBA00023136"/>
    </source>
</evidence>
<evidence type="ECO:0000256" key="5">
    <source>
        <dbReference type="ARBA" id="ARBA00022989"/>
    </source>
</evidence>
<evidence type="ECO:0000256" key="3">
    <source>
        <dbReference type="ARBA" id="ARBA00022475"/>
    </source>
</evidence>
<dbReference type="GO" id="GO:0022857">
    <property type="term" value="F:transmembrane transporter activity"/>
    <property type="evidence" value="ECO:0007669"/>
    <property type="project" value="InterPro"/>
</dbReference>
<reference evidence="9 10" key="1">
    <citation type="submission" date="2018-10" db="EMBL/GenBank/DDBJ databases">
        <title>Oceanobacillus sp. YLB-02 draft genome.</title>
        <authorList>
            <person name="Yu L."/>
        </authorList>
    </citation>
    <scope>NUCLEOTIDE SEQUENCE [LARGE SCALE GENOMIC DNA]</scope>
    <source>
        <strain evidence="9 10">YLB-02</strain>
    </source>
</reference>
<dbReference type="OrthoDB" id="2957734at2"/>
<feature type="transmembrane region" description="Helical" evidence="7">
    <location>
        <begin position="243"/>
        <end position="260"/>
    </location>
</feature>
<dbReference type="Pfam" id="PF07690">
    <property type="entry name" value="MFS_1"/>
    <property type="match status" value="1"/>
</dbReference>
<dbReference type="PANTHER" id="PTHR23517:SF13">
    <property type="entry name" value="MAJOR FACILITATOR SUPERFAMILY MFS_1"/>
    <property type="match status" value="1"/>
</dbReference>
<dbReference type="Proteomes" id="UP000270219">
    <property type="component" value="Unassembled WGS sequence"/>
</dbReference>
<feature type="transmembrane region" description="Helical" evidence="7">
    <location>
        <begin position="27"/>
        <end position="47"/>
    </location>
</feature>
<accession>A0A498DIV5</accession>
<dbReference type="AlphaFoldDB" id="A0A498DIV5"/>
<evidence type="ECO:0000259" key="8">
    <source>
        <dbReference type="PROSITE" id="PS50850"/>
    </source>
</evidence>
<evidence type="ECO:0000256" key="2">
    <source>
        <dbReference type="ARBA" id="ARBA00022448"/>
    </source>
</evidence>
<feature type="transmembrane region" description="Helical" evidence="7">
    <location>
        <begin position="158"/>
        <end position="178"/>
    </location>
</feature>
<feature type="transmembrane region" description="Helical" evidence="7">
    <location>
        <begin position="5"/>
        <end position="21"/>
    </location>
</feature>
<organism evidence="9 10">
    <name type="scientific">Oceanobacillus piezotolerans</name>
    <dbReference type="NCBI Taxonomy" id="2448030"/>
    <lineage>
        <taxon>Bacteria</taxon>
        <taxon>Bacillati</taxon>
        <taxon>Bacillota</taxon>
        <taxon>Bacilli</taxon>
        <taxon>Bacillales</taxon>
        <taxon>Bacillaceae</taxon>
        <taxon>Oceanobacillus</taxon>
    </lineage>
</organism>
<keyword evidence="6 7" id="KW-0472">Membrane</keyword>
<evidence type="ECO:0000256" key="4">
    <source>
        <dbReference type="ARBA" id="ARBA00022692"/>
    </source>
</evidence>
<protein>
    <submittedName>
        <fullName evidence="9">MFS transporter</fullName>
    </submittedName>
</protein>
<dbReference type="PANTHER" id="PTHR23517">
    <property type="entry name" value="RESISTANCE PROTEIN MDTM, PUTATIVE-RELATED-RELATED"/>
    <property type="match status" value="1"/>
</dbReference>
<dbReference type="InterPro" id="IPR020846">
    <property type="entry name" value="MFS_dom"/>
</dbReference>
<dbReference type="InterPro" id="IPR036259">
    <property type="entry name" value="MFS_trans_sf"/>
</dbReference>
<comment type="caution">
    <text evidence="9">The sequence shown here is derived from an EMBL/GenBank/DDBJ whole genome shotgun (WGS) entry which is preliminary data.</text>
</comment>